<protein>
    <recommendedName>
        <fullName evidence="3 16">NADH-ubiquinone oxidoreductase chain 5</fullName>
        <ecNumber evidence="2 16">7.1.1.2</ecNumber>
    </recommendedName>
</protein>
<feature type="domain" description="NADH:quinone oxidoreductase/Mrp antiporter transmembrane" evidence="17">
    <location>
        <begin position="110"/>
        <end position="386"/>
    </location>
</feature>
<keyword evidence="11 16" id="KW-0520">NAD</keyword>
<proteinExistence type="inferred from homology"/>
<dbReference type="PRINTS" id="PR01434">
    <property type="entry name" value="NADHDHGNASE5"/>
</dbReference>
<evidence type="ECO:0000256" key="13">
    <source>
        <dbReference type="ARBA" id="ARBA00023128"/>
    </source>
</evidence>
<keyword evidence="4 16" id="KW-0813">Transport</keyword>
<keyword evidence="12 16" id="KW-0830">Ubiquinone</keyword>
<evidence type="ECO:0000256" key="3">
    <source>
        <dbReference type="ARBA" id="ARBA00021096"/>
    </source>
</evidence>
<feature type="transmembrane region" description="Helical" evidence="16">
    <location>
        <begin position="549"/>
        <end position="571"/>
    </location>
</feature>
<dbReference type="InterPro" id="IPR010934">
    <property type="entry name" value="NADH_DH_su5_C"/>
</dbReference>
<evidence type="ECO:0000256" key="14">
    <source>
        <dbReference type="ARBA" id="ARBA00023136"/>
    </source>
</evidence>
<evidence type="ECO:0000259" key="17">
    <source>
        <dbReference type="Pfam" id="PF00361"/>
    </source>
</evidence>
<feature type="transmembrane region" description="Helical" evidence="16">
    <location>
        <begin position="114"/>
        <end position="132"/>
    </location>
</feature>
<dbReference type="Pfam" id="PF06455">
    <property type="entry name" value="NADH5_C"/>
    <property type="match status" value="1"/>
</dbReference>
<comment type="function">
    <text evidence="16">Core subunit of the mitochondrial membrane respiratory chain NADH dehydrogenase (Complex I) which catalyzes electron transfer from NADH through the respiratory chain, using ubiquinone as an electron acceptor. Essential for the catalytic activity and assembly of complex I.</text>
</comment>
<dbReference type="GO" id="GO:0005743">
    <property type="term" value="C:mitochondrial inner membrane"/>
    <property type="evidence" value="ECO:0007669"/>
    <property type="project" value="UniProtKB-SubCell"/>
</dbReference>
<feature type="transmembrane region" description="Helical" evidence="16">
    <location>
        <begin position="9"/>
        <end position="30"/>
    </location>
</feature>
<keyword evidence="10 16" id="KW-1133">Transmembrane helix</keyword>
<gene>
    <name evidence="20" type="primary">ND5</name>
</gene>
<comment type="subcellular location">
    <subcellularLocation>
        <location evidence="1">Mitochondrion inner membrane</location>
        <topology evidence="1">Multi-pass membrane protein</topology>
    </subcellularLocation>
</comment>
<dbReference type="GO" id="GO:0003954">
    <property type="term" value="F:NADH dehydrogenase activity"/>
    <property type="evidence" value="ECO:0007669"/>
    <property type="project" value="TreeGrafter"/>
</dbReference>
<evidence type="ECO:0000256" key="16">
    <source>
        <dbReference type="RuleBase" id="RU003404"/>
    </source>
</evidence>
<feature type="transmembrane region" description="Helical" evidence="16">
    <location>
        <begin position="453"/>
        <end position="473"/>
    </location>
</feature>
<comment type="catalytic activity">
    <reaction evidence="15 16">
        <text>a ubiquinone + NADH + 5 H(+)(in) = a ubiquinol + NAD(+) + 4 H(+)(out)</text>
        <dbReference type="Rhea" id="RHEA:29091"/>
        <dbReference type="Rhea" id="RHEA-COMP:9565"/>
        <dbReference type="Rhea" id="RHEA-COMP:9566"/>
        <dbReference type="ChEBI" id="CHEBI:15378"/>
        <dbReference type="ChEBI" id="CHEBI:16389"/>
        <dbReference type="ChEBI" id="CHEBI:17976"/>
        <dbReference type="ChEBI" id="CHEBI:57540"/>
        <dbReference type="ChEBI" id="CHEBI:57945"/>
        <dbReference type="EC" id="7.1.1.2"/>
    </reaction>
</comment>
<geneLocation type="mitochondrion" evidence="20"/>
<evidence type="ECO:0000256" key="1">
    <source>
        <dbReference type="ARBA" id="ARBA00004448"/>
    </source>
</evidence>
<feature type="transmembrane region" description="Helical" evidence="16">
    <location>
        <begin position="89"/>
        <end position="108"/>
    </location>
</feature>
<feature type="transmembrane region" description="Helical" evidence="16">
    <location>
        <begin position="50"/>
        <end position="77"/>
    </location>
</feature>
<dbReference type="InterPro" id="IPR001516">
    <property type="entry name" value="Proton_antipo_N"/>
</dbReference>
<evidence type="ECO:0000256" key="10">
    <source>
        <dbReference type="ARBA" id="ARBA00022989"/>
    </source>
</evidence>
<feature type="transmembrane region" description="Helical" evidence="16">
    <location>
        <begin position="144"/>
        <end position="163"/>
    </location>
</feature>
<feature type="domain" description="NADH-Ubiquinone oxidoreductase (complex I) chain 5 N-terminal" evidence="18">
    <location>
        <begin position="43"/>
        <end position="91"/>
    </location>
</feature>
<dbReference type="PRINTS" id="PR01435">
    <property type="entry name" value="NPOXDRDTASE5"/>
</dbReference>
<organism evidence="20">
    <name type="scientific">Tonicia forbesii</name>
    <dbReference type="NCBI Taxonomy" id="1503220"/>
    <lineage>
        <taxon>Eukaryota</taxon>
        <taxon>Metazoa</taxon>
        <taxon>Spiralia</taxon>
        <taxon>Lophotrochozoa</taxon>
        <taxon>Mollusca</taxon>
        <taxon>Polyplacophora</taxon>
        <taxon>Neoloricata</taxon>
        <taxon>Chitonida</taxon>
        <taxon>Chitonina</taxon>
        <taxon>Chitonidae</taxon>
        <taxon>Toniciinae</taxon>
        <taxon>Tonicia</taxon>
    </lineage>
</organism>
<keyword evidence="5" id="KW-0679">Respiratory chain</keyword>
<dbReference type="GO" id="GO:0042773">
    <property type="term" value="P:ATP synthesis coupled electron transport"/>
    <property type="evidence" value="ECO:0007669"/>
    <property type="project" value="InterPro"/>
</dbReference>
<feature type="transmembrane region" description="Helical" evidence="16">
    <location>
        <begin position="297"/>
        <end position="319"/>
    </location>
</feature>
<evidence type="ECO:0000256" key="12">
    <source>
        <dbReference type="ARBA" id="ARBA00023075"/>
    </source>
</evidence>
<evidence type="ECO:0000256" key="2">
    <source>
        <dbReference type="ARBA" id="ARBA00012944"/>
    </source>
</evidence>
<dbReference type="AlphaFoldDB" id="A0A6H1PG17"/>
<feature type="transmembrane region" description="Helical" evidence="16">
    <location>
        <begin position="418"/>
        <end position="441"/>
    </location>
</feature>
<keyword evidence="7" id="KW-0999">Mitochondrion inner membrane</keyword>
<evidence type="ECO:0000256" key="4">
    <source>
        <dbReference type="ARBA" id="ARBA00022448"/>
    </source>
</evidence>
<evidence type="ECO:0000256" key="9">
    <source>
        <dbReference type="ARBA" id="ARBA00022982"/>
    </source>
</evidence>
<keyword evidence="9" id="KW-0249">Electron transport</keyword>
<dbReference type="InterPro" id="IPR001750">
    <property type="entry name" value="ND/Mrp_TM"/>
</dbReference>
<name>A0A6H1PG17_9MOLL</name>
<feature type="transmembrane region" description="Helical" evidence="16">
    <location>
        <begin position="241"/>
        <end position="264"/>
    </location>
</feature>
<dbReference type="EMBL" id="MN864054">
    <property type="protein sequence ID" value="QIZ12569.1"/>
    <property type="molecule type" value="Genomic_DNA"/>
</dbReference>
<dbReference type="GO" id="GO:0015990">
    <property type="term" value="P:electron transport coupled proton transport"/>
    <property type="evidence" value="ECO:0007669"/>
    <property type="project" value="TreeGrafter"/>
</dbReference>
<feature type="domain" description="NADH dehydrogenase subunit 5 C-terminal" evidence="19">
    <location>
        <begin position="392"/>
        <end position="564"/>
    </location>
</feature>
<keyword evidence="14 16" id="KW-0472">Membrane</keyword>
<feature type="transmembrane region" description="Helical" evidence="16">
    <location>
        <begin position="376"/>
        <end position="398"/>
    </location>
</feature>
<evidence type="ECO:0000256" key="6">
    <source>
        <dbReference type="ARBA" id="ARBA00022692"/>
    </source>
</evidence>
<evidence type="ECO:0000259" key="18">
    <source>
        <dbReference type="Pfam" id="PF00662"/>
    </source>
</evidence>
<keyword evidence="6 16" id="KW-0812">Transmembrane</keyword>
<keyword evidence="13 16" id="KW-0496">Mitochondrion</keyword>
<dbReference type="Pfam" id="PF00662">
    <property type="entry name" value="Proton_antipo_N"/>
    <property type="match status" value="1"/>
</dbReference>
<feature type="transmembrane region" description="Helical" evidence="16">
    <location>
        <begin position="271"/>
        <end position="291"/>
    </location>
</feature>
<evidence type="ECO:0000256" key="11">
    <source>
        <dbReference type="ARBA" id="ARBA00023027"/>
    </source>
</evidence>
<accession>A0A6H1PG17</accession>
<evidence type="ECO:0000256" key="15">
    <source>
        <dbReference type="ARBA" id="ARBA00049551"/>
    </source>
</evidence>
<dbReference type="PANTHER" id="PTHR42829">
    <property type="entry name" value="NADH-UBIQUINONE OXIDOREDUCTASE CHAIN 5"/>
    <property type="match status" value="1"/>
</dbReference>
<evidence type="ECO:0000256" key="7">
    <source>
        <dbReference type="ARBA" id="ARBA00022792"/>
    </source>
</evidence>
<comment type="similarity">
    <text evidence="16">Belongs to the complex I subunit 5 family.</text>
</comment>
<reference evidence="20" key="1">
    <citation type="journal article" date="2020" name="BMC Evol. Biol.">
        <title>A mitogenomic phylogeny of chitons (Mollusca: Polyplacophora).</title>
        <authorList>
            <person name="Irisarri I."/>
            <person name="Uribe J.E."/>
            <person name="Eernisse D.J."/>
            <person name="Zardoya R."/>
        </authorList>
    </citation>
    <scope>NUCLEOTIDE SEQUENCE</scope>
</reference>
<dbReference type="EC" id="7.1.1.2" evidence="2 16"/>
<evidence type="ECO:0000259" key="19">
    <source>
        <dbReference type="Pfam" id="PF06455"/>
    </source>
</evidence>
<evidence type="ECO:0000256" key="5">
    <source>
        <dbReference type="ARBA" id="ARBA00022660"/>
    </source>
</evidence>
<keyword evidence="8" id="KW-1278">Translocase</keyword>
<dbReference type="PANTHER" id="PTHR42829:SF2">
    <property type="entry name" value="NADH-UBIQUINONE OXIDOREDUCTASE CHAIN 5"/>
    <property type="match status" value="1"/>
</dbReference>
<sequence>MKFKINSSLFASSFLFFYVILTCSLASLMIMSNKSILLQIVFFELNSVSITFPLILDWVSVLFSVLVCFISGCVMLFSNSYMSQDIFMGRFIWIVMLFVLSMNFLIFIPNLVSLLLGWDGLGLVSFCLVIYYQNPKSLGAGLMTAFMNRIGDVGILLSVGWMFSQGHWESSFMWSFFNSEASVLMILLAGMTKSAQLPFCSWLPAAMAAPTPVSALVHSSTLVTAGVFLLIRFFYFLDSFFLFKPIILFISIATMLMAGVAANYEMDLKKIIALSTLSQLGVMMMSIGLGYPELGLIHLFTHALFKALLFLCAGGIIHLHNNNQDVRKMNQLWKHLPITSTCFNIANLALCGIPFFAGFYSKDYIIEMMILNQMNIFSGVMVFLATFLTVSYSIRVSFSIFWGSMTQVSYVCSSDEDIFIIVPILILTSGAIVAGASLSWMMLSPNMTPFFSLFDKLIVLLLTLISGVFSSLFSNNAFNKSSSVIKDFFSFMWFMSLLSNNFVSKEVMKNGFIIFKVLDSGWLEIFGGEGIMKVLVNWSKMNQQNQGNLFNSLLSFSMISLSVVPFFLYFFS</sequence>
<dbReference type="Pfam" id="PF00361">
    <property type="entry name" value="Proton_antipo_M"/>
    <property type="match status" value="1"/>
</dbReference>
<feature type="transmembrane region" description="Helical" evidence="16">
    <location>
        <begin position="215"/>
        <end position="235"/>
    </location>
</feature>
<evidence type="ECO:0000313" key="20">
    <source>
        <dbReference type="EMBL" id="QIZ12569.1"/>
    </source>
</evidence>
<feature type="transmembrane region" description="Helical" evidence="16">
    <location>
        <begin position="183"/>
        <end position="203"/>
    </location>
</feature>
<dbReference type="InterPro" id="IPR003945">
    <property type="entry name" value="NU5C-like"/>
</dbReference>
<evidence type="ECO:0000256" key="8">
    <source>
        <dbReference type="ARBA" id="ARBA00022967"/>
    </source>
</evidence>
<dbReference type="GO" id="GO:0008137">
    <property type="term" value="F:NADH dehydrogenase (ubiquinone) activity"/>
    <property type="evidence" value="ECO:0007669"/>
    <property type="project" value="UniProtKB-EC"/>
</dbReference>